<proteinExistence type="predicted"/>
<evidence type="ECO:0000313" key="1">
    <source>
        <dbReference type="EMBL" id="PXF60930.1"/>
    </source>
</evidence>
<name>A0AC61L3T3_9EURY</name>
<sequence>MQTDEAEAIRELAACIKDAVRLCMKGRDPIGVAFSGGIDSSLVAAIAASIDPDIELYAVGMHGSYDLNHAEKAAALLGMGDRLRICECTEADIKSAIPQVLHAIIPSPAGSGIDGRYMHPLQTQTTSPVAAGIGICIYLVSKCAHEHGMELLLTGQGADELFAGYKRYEQAFDDGMLGIELEKDVLALPAQIGRDLAVAKLRGVELGLPICNSDVVAVARGIDARLKMRKEGGEYIRKYILRRVSEQYLPHSLAWAPKKAAQYGTGVQNALYKMAHRQGLRQEDFLSRVFGDI</sequence>
<dbReference type="Proteomes" id="UP000248329">
    <property type="component" value="Unassembled WGS sequence"/>
</dbReference>
<evidence type="ECO:0000313" key="2">
    <source>
        <dbReference type="Proteomes" id="UP000248329"/>
    </source>
</evidence>
<gene>
    <name evidence="1" type="ORF">C4B59_07125</name>
</gene>
<accession>A0AC61L3T3</accession>
<reference evidence="1" key="1">
    <citation type="submission" date="2018-01" db="EMBL/GenBank/DDBJ databases">
        <authorList>
            <person name="Krukenberg V."/>
        </authorList>
    </citation>
    <scope>NUCLEOTIDE SEQUENCE</scope>
    <source>
        <strain evidence="1">E20ANME2</strain>
    </source>
</reference>
<comment type="caution">
    <text evidence="1">The sequence shown here is derived from an EMBL/GenBank/DDBJ whole genome shotgun (WGS) entry which is preliminary data.</text>
</comment>
<dbReference type="EMBL" id="PQXF01000010">
    <property type="protein sequence ID" value="PXF60930.1"/>
    <property type="molecule type" value="Genomic_DNA"/>
</dbReference>
<protein>
    <submittedName>
        <fullName evidence="1">Uncharacterized protein</fullName>
    </submittedName>
</protein>
<organism evidence="1 2">
    <name type="scientific">Candidatus Methanogaster sp</name>
    <dbReference type="NCBI Taxonomy" id="3386292"/>
    <lineage>
        <taxon>Archaea</taxon>
        <taxon>Methanobacteriati</taxon>
        <taxon>Methanobacteriota</taxon>
        <taxon>Stenosarchaea group</taxon>
        <taxon>Methanomicrobia</taxon>
        <taxon>Methanosarcinales</taxon>
        <taxon>ANME-2 cluster</taxon>
        <taxon>Candidatus Methanogasteraceae</taxon>
        <taxon>Candidatus Methanogaster</taxon>
    </lineage>
</organism>